<keyword evidence="6" id="KW-0964">Secreted</keyword>
<comment type="catalytic activity">
    <reaction evidence="10">
        <text>a butanoate ester + H2O = an aliphatic alcohol + butanoate + H(+)</text>
        <dbReference type="Rhea" id="RHEA:47348"/>
        <dbReference type="ChEBI" id="CHEBI:2571"/>
        <dbReference type="ChEBI" id="CHEBI:15377"/>
        <dbReference type="ChEBI" id="CHEBI:15378"/>
        <dbReference type="ChEBI" id="CHEBI:17968"/>
        <dbReference type="ChEBI" id="CHEBI:50477"/>
    </reaction>
    <physiologicalReaction direction="left-to-right" evidence="10">
        <dbReference type="Rhea" id="RHEA:47349"/>
    </physiologicalReaction>
</comment>
<dbReference type="RefSeq" id="WP_138649405.1">
    <property type="nucleotide sequence ID" value="NZ_VCKW01000272.1"/>
</dbReference>
<comment type="catalytic activity">
    <reaction evidence="14">
        <text>cutin + H2O = cutin monomers.</text>
        <dbReference type="EC" id="3.1.1.74"/>
    </reaction>
</comment>
<protein>
    <recommendedName>
        <fullName evidence="13">Poly(ethylene terephthalate) hydrolase</fullName>
        <ecNumber evidence="12">3.1.1.101</ecNumber>
        <ecNumber evidence="4">3.1.1.74</ecNumber>
    </recommendedName>
</protein>
<feature type="signal peptide" evidence="15">
    <location>
        <begin position="1"/>
        <end position="30"/>
    </location>
</feature>
<evidence type="ECO:0000256" key="13">
    <source>
        <dbReference type="ARBA" id="ARBA00033780"/>
    </source>
</evidence>
<evidence type="ECO:0000256" key="10">
    <source>
        <dbReference type="ARBA" id="ARBA00033629"/>
    </source>
</evidence>
<dbReference type="PANTHER" id="PTHR22946">
    <property type="entry name" value="DIENELACTONE HYDROLASE DOMAIN-CONTAINING PROTEIN-RELATED"/>
    <property type="match status" value="1"/>
</dbReference>
<dbReference type="InterPro" id="IPR041127">
    <property type="entry name" value="PET_hydrolase/cutinase-like"/>
</dbReference>
<evidence type="ECO:0000256" key="8">
    <source>
        <dbReference type="ARBA" id="ARBA00022801"/>
    </source>
</evidence>
<dbReference type="InterPro" id="IPR029058">
    <property type="entry name" value="AB_hydrolase_fold"/>
</dbReference>
<accession>A0A5C4J1R7</accession>
<feature type="domain" description="PET hydrolase/cutinase-like" evidence="16">
    <location>
        <begin position="50"/>
        <end position="308"/>
    </location>
</feature>
<dbReference type="EC" id="3.1.1.74" evidence="4"/>
<evidence type="ECO:0000256" key="9">
    <source>
        <dbReference type="ARBA" id="ARBA00023157"/>
    </source>
</evidence>
<dbReference type="EMBL" id="VCKW01000272">
    <property type="protein sequence ID" value="TMQ90652.1"/>
    <property type="molecule type" value="Genomic_DNA"/>
</dbReference>
<dbReference type="AlphaFoldDB" id="A0A5C4J1R7"/>
<keyword evidence="5" id="KW-0719">Serine esterase</keyword>
<dbReference type="GO" id="GO:0005576">
    <property type="term" value="C:extracellular region"/>
    <property type="evidence" value="ECO:0007669"/>
    <property type="project" value="UniProtKB-SubCell"/>
</dbReference>
<keyword evidence="15" id="KW-0732">Signal</keyword>
<comment type="subcellular location">
    <subcellularLocation>
        <location evidence="1">Periplasm</location>
    </subcellularLocation>
    <subcellularLocation>
        <location evidence="2">Secreted</location>
    </subcellularLocation>
</comment>
<reference evidence="17 18" key="1">
    <citation type="submission" date="2019-05" db="EMBL/GenBank/DDBJ databases">
        <title>Draft genome sequence of Actinomadura sp. 14C53.</title>
        <authorList>
            <person name="Saricaoglu S."/>
            <person name="Isik K."/>
        </authorList>
    </citation>
    <scope>NUCLEOTIDE SEQUENCE [LARGE SCALE GENOMIC DNA]</scope>
    <source>
        <strain evidence="17 18">14C53</strain>
    </source>
</reference>
<comment type="similarity">
    <text evidence="3">Belongs to the AB hydrolase superfamily.</text>
</comment>
<dbReference type="Gene3D" id="3.40.50.1820">
    <property type="entry name" value="alpha/beta hydrolase"/>
    <property type="match status" value="1"/>
</dbReference>
<evidence type="ECO:0000256" key="14">
    <source>
        <dbReference type="ARBA" id="ARBA00034045"/>
    </source>
</evidence>
<sequence length="310" mass="32329">MIQPLAKLSAAVVLTAGAALTPTAMPAAYAAVPERPATVPGRSAAAVRVAANPYERGPAPTEKSVTAGRGPFAIEKMEVPAGSGEGFNKGTIYAPTDLGQGTFGAIAVAPGFVASRATVGWYGPRLASQGFVVMTLDTNSPFDMPAARGAQLLAALEYMARKSKVKDRIDASRLAAMGHSMGGGGSLEAAKDRPSLQAAVPLAPWSTAHDWKDVKVPTMIMAADGDLIAPAGTMAETFYASLTAAPEKAYLELQNALHITFISPNATIAKYAIAWMKRFVDNDVRYERFLCPEPKAGGAIAEYRGTCPTA</sequence>
<organism evidence="17 18">
    <name type="scientific">Actinomadura soli</name>
    <dbReference type="NCBI Taxonomy" id="2508997"/>
    <lineage>
        <taxon>Bacteria</taxon>
        <taxon>Bacillati</taxon>
        <taxon>Actinomycetota</taxon>
        <taxon>Actinomycetes</taxon>
        <taxon>Streptosporangiales</taxon>
        <taxon>Thermomonosporaceae</taxon>
        <taxon>Actinomadura</taxon>
    </lineage>
</organism>
<proteinExistence type="inferred from homology"/>
<evidence type="ECO:0000313" key="17">
    <source>
        <dbReference type="EMBL" id="TMQ90652.1"/>
    </source>
</evidence>
<evidence type="ECO:0000256" key="3">
    <source>
        <dbReference type="ARBA" id="ARBA00008645"/>
    </source>
</evidence>
<evidence type="ECO:0000256" key="1">
    <source>
        <dbReference type="ARBA" id="ARBA00004418"/>
    </source>
</evidence>
<evidence type="ECO:0000256" key="4">
    <source>
        <dbReference type="ARBA" id="ARBA00013095"/>
    </source>
</evidence>
<dbReference type="SUPFAM" id="SSF53474">
    <property type="entry name" value="alpha/beta-Hydrolases"/>
    <property type="match status" value="1"/>
</dbReference>
<dbReference type="OrthoDB" id="1466228at2"/>
<evidence type="ECO:0000256" key="5">
    <source>
        <dbReference type="ARBA" id="ARBA00022487"/>
    </source>
</evidence>
<comment type="catalytic activity">
    <reaction evidence="11">
        <text>(ethylene terephthalate)(n) + H2O = (ethylene terephthalate)(n-1) + 4-[(2-hydroxyethoxy)carbonyl]benzoate + H(+)</text>
        <dbReference type="Rhea" id="RHEA:49528"/>
        <dbReference type="Rhea" id="RHEA-COMP:12420"/>
        <dbReference type="Rhea" id="RHEA-COMP:12421"/>
        <dbReference type="ChEBI" id="CHEBI:15377"/>
        <dbReference type="ChEBI" id="CHEBI:15378"/>
        <dbReference type="ChEBI" id="CHEBI:131701"/>
        <dbReference type="ChEBI" id="CHEBI:131704"/>
        <dbReference type="EC" id="3.1.1.101"/>
    </reaction>
    <physiologicalReaction direction="left-to-right" evidence="11">
        <dbReference type="Rhea" id="RHEA:49529"/>
    </physiologicalReaction>
</comment>
<dbReference type="PANTHER" id="PTHR22946:SF9">
    <property type="entry name" value="POLYKETIDE TRANSFERASE AF380"/>
    <property type="match status" value="1"/>
</dbReference>
<evidence type="ECO:0000256" key="11">
    <source>
        <dbReference type="ARBA" id="ARBA00033707"/>
    </source>
</evidence>
<keyword evidence="9" id="KW-1015">Disulfide bond</keyword>
<comment type="caution">
    <text evidence="17">The sequence shown here is derived from an EMBL/GenBank/DDBJ whole genome shotgun (WGS) entry which is preliminary data.</text>
</comment>
<dbReference type="GO" id="GO:0050525">
    <property type="term" value="F:cutinase activity"/>
    <property type="evidence" value="ECO:0007669"/>
    <property type="project" value="UniProtKB-EC"/>
</dbReference>
<evidence type="ECO:0000256" key="12">
    <source>
        <dbReference type="ARBA" id="ARBA00033764"/>
    </source>
</evidence>
<feature type="chain" id="PRO_5022890907" description="Poly(ethylene terephthalate) hydrolase" evidence="15">
    <location>
        <begin position="31"/>
        <end position="310"/>
    </location>
</feature>
<evidence type="ECO:0000256" key="2">
    <source>
        <dbReference type="ARBA" id="ARBA00004613"/>
    </source>
</evidence>
<evidence type="ECO:0000256" key="15">
    <source>
        <dbReference type="SAM" id="SignalP"/>
    </source>
</evidence>
<dbReference type="GO" id="GO:0042597">
    <property type="term" value="C:periplasmic space"/>
    <property type="evidence" value="ECO:0007669"/>
    <property type="project" value="UniProtKB-SubCell"/>
</dbReference>
<dbReference type="EC" id="3.1.1.101" evidence="12"/>
<evidence type="ECO:0000256" key="7">
    <source>
        <dbReference type="ARBA" id="ARBA00022764"/>
    </source>
</evidence>
<evidence type="ECO:0000259" key="16">
    <source>
        <dbReference type="Pfam" id="PF12740"/>
    </source>
</evidence>
<keyword evidence="7" id="KW-0574">Periplasm</keyword>
<name>A0A5C4J1R7_9ACTN</name>
<keyword evidence="8 17" id="KW-0378">Hydrolase</keyword>
<evidence type="ECO:0000256" key="6">
    <source>
        <dbReference type="ARBA" id="ARBA00022525"/>
    </source>
</evidence>
<dbReference type="InterPro" id="IPR050261">
    <property type="entry name" value="FrsA_esterase"/>
</dbReference>
<gene>
    <name evidence="17" type="ORF">ETD83_34520</name>
</gene>
<dbReference type="Proteomes" id="UP000309174">
    <property type="component" value="Unassembled WGS sequence"/>
</dbReference>
<evidence type="ECO:0000313" key="18">
    <source>
        <dbReference type="Proteomes" id="UP000309174"/>
    </source>
</evidence>
<dbReference type="Pfam" id="PF12740">
    <property type="entry name" value="PETase"/>
    <property type="match status" value="1"/>
</dbReference>
<keyword evidence="18" id="KW-1185">Reference proteome</keyword>